<evidence type="ECO:0000256" key="1">
    <source>
        <dbReference type="ARBA" id="ARBA00010928"/>
    </source>
</evidence>
<dbReference type="InterPro" id="IPR000683">
    <property type="entry name" value="Gfo/Idh/MocA-like_OxRdtase_N"/>
</dbReference>
<dbReference type="InterPro" id="IPR036291">
    <property type="entry name" value="NAD(P)-bd_dom_sf"/>
</dbReference>
<dbReference type="InterPro" id="IPR030827">
    <property type="entry name" value="Myo_inos_IolG"/>
</dbReference>
<organism evidence="5 6">
    <name type="scientific">Siminovitchia thermophila</name>
    <dbReference type="NCBI Taxonomy" id="1245522"/>
    <lineage>
        <taxon>Bacteria</taxon>
        <taxon>Bacillati</taxon>
        <taxon>Bacillota</taxon>
        <taxon>Bacilli</taxon>
        <taxon>Bacillales</taxon>
        <taxon>Bacillaceae</taxon>
        <taxon>Siminovitchia</taxon>
    </lineage>
</organism>
<feature type="domain" description="Gfo/Idh/MocA-like oxidoreductase C-terminal" evidence="4">
    <location>
        <begin position="137"/>
        <end position="331"/>
    </location>
</feature>
<dbReference type="Gene3D" id="3.30.360.10">
    <property type="entry name" value="Dihydrodipicolinate Reductase, domain 2"/>
    <property type="match status" value="1"/>
</dbReference>
<gene>
    <name evidence="5" type="ORF">JOC94_003110</name>
</gene>
<evidence type="ECO:0000313" key="5">
    <source>
        <dbReference type="EMBL" id="MBM7716099.1"/>
    </source>
</evidence>
<dbReference type="Pfam" id="PF02894">
    <property type="entry name" value="GFO_IDH_MocA_C"/>
    <property type="match status" value="1"/>
</dbReference>
<keyword evidence="2 5" id="KW-0560">Oxidoreductase</keyword>
<evidence type="ECO:0000259" key="4">
    <source>
        <dbReference type="Pfam" id="PF02894"/>
    </source>
</evidence>
<dbReference type="GO" id="GO:0016491">
    <property type="term" value="F:oxidoreductase activity"/>
    <property type="evidence" value="ECO:0007669"/>
    <property type="project" value="UniProtKB-KW"/>
</dbReference>
<dbReference type="EC" id="1.1.1.370" evidence="5"/>
<protein>
    <submittedName>
        <fullName evidence="5">Scyllo-inositol 2-dehydrogenase (NAD+)</fullName>
        <ecNumber evidence="5">1.1.1.370</ecNumber>
    </submittedName>
</protein>
<dbReference type="EMBL" id="JAFBFH010000022">
    <property type="protein sequence ID" value="MBM7716099.1"/>
    <property type="molecule type" value="Genomic_DNA"/>
</dbReference>
<dbReference type="Proteomes" id="UP000823485">
    <property type="component" value="Unassembled WGS sequence"/>
</dbReference>
<evidence type="ECO:0000256" key="2">
    <source>
        <dbReference type="ARBA" id="ARBA00023002"/>
    </source>
</evidence>
<accession>A0ABS2R905</accession>
<sequence length="334" mass="37492">MRKKVRCAVIGVGRLGMIHAANLVYHIPNAEVATIVASRMESAEKAARKLGIDKFTNNLREVLEDDAIEAVIIVTPTNTHAEIIIQAAKHKKHIFVDKPITETSEEADSVIEELKKYQIICQVGFMRRFDPSYLEAKKRIAQGDIGEPLHFKGVSRDPGSPPEAYIKTSGGIFLDLCIHDFDIVRFLLGSEVKSIQSFGKVLVHPFMKKYDDADQALSYLEFESGVTADIEGSRNSTFGYDIRGEVLGTEGMIQIGSLQQHNNIIFTKNKSYYDTIPDFPTYFKDAFLIEMEHFIECIQTNTQPSVNAMDGKMALQISEAATKSYKTNKKIYVR</sequence>
<dbReference type="Gene3D" id="3.40.50.720">
    <property type="entry name" value="NAD(P)-binding Rossmann-like Domain"/>
    <property type="match status" value="1"/>
</dbReference>
<dbReference type="SUPFAM" id="SSF55347">
    <property type="entry name" value="Glyceraldehyde-3-phosphate dehydrogenase-like, C-terminal domain"/>
    <property type="match status" value="1"/>
</dbReference>
<dbReference type="InterPro" id="IPR004104">
    <property type="entry name" value="Gfo/Idh/MocA-like_OxRdtase_C"/>
</dbReference>
<evidence type="ECO:0000313" key="6">
    <source>
        <dbReference type="Proteomes" id="UP000823485"/>
    </source>
</evidence>
<dbReference type="NCBIfam" id="TIGR04380">
    <property type="entry name" value="myo_inos_iolG"/>
    <property type="match status" value="1"/>
</dbReference>
<feature type="domain" description="Gfo/Idh/MocA-like oxidoreductase N-terminal" evidence="3">
    <location>
        <begin position="5"/>
        <end position="125"/>
    </location>
</feature>
<keyword evidence="6" id="KW-1185">Reference proteome</keyword>
<reference evidence="5 6" key="1">
    <citation type="submission" date="2021-01" db="EMBL/GenBank/DDBJ databases">
        <title>Genomic Encyclopedia of Type Strains, Phase IV (KMG-IV): sequencing the most valuable type-strain genomes for metagenomic binning, comparative biology and taxonomic classification.</title>
        <authorList>
            <person name="Goeker M."/>
        </authorList>
    </citation>
    <scope>NUCLEOTIDE SEQUENCE [LARGE SCALE GENOMIC DNA]</scope>
    <source>
        <strain evidence="5 6">DSM 105453</strain>
    </source>
</reference>
<evidence type="ECO:0000259" key="3">
    <source>
        <dbReference type="Pfam" id="PF01408"/>
    </source>
</evidence>
<dbReference type="PANTHER" id="PTHR42840">
    <property type="entry name" value="NAD(P)-BINDING ROSSMANN-FOLD SUPERFAMILY PROTEIN-RELATED"/>
    <property type="match status" value="1"/>
</dbReference>
<comment type="caution">
    <text evidence="5">The sequence shown here is derived from an EMBL/GenBank/DDBJ whole genome shotgun (WGS) entry which is preliminary data.</text>
</comment>
<proteinExistence type="inferred from homology"/>
<dbReference type="PANTHER" id="PTHR42840:SF3">
    <property type="entry name" value="BINDING ROSSMANN FOLD OXIDOREDUCTASE, PUTATIVE (AFU_ORTHOLOGUE AFUA_2G10240)-RELATED"/>
    <property type="match status" value="1"/>
</dbReference>
<name>A0ABS2R905_9BACI</name>
<dbReference type="RefSeq" id="WP_205179776.1">
    <property type="nucleotide sequence ID" value="NZ_JAFBFH010000022.1"/>
</dbReference>
<dbReference type="SUPFAM" id="SSF51735">
    <property type="entry name" value="NAD(P)-binding Rossmann-fold domains"/>
    <property type="match status" value="1"/>
</dbReference>
<dbReference type="Pfam" id="PF01408">
    <property type="entry name" value="GFO_IDH_MocA"/>
    <property type="match status" value="1"/>
</dbReference>
<comment type="similarity">
    <text evidence="1">Belongs to the Gfo/Idh/MocA family.</text>
</comment>